<evidence type="ECO:0000256" key="4">
    <source>
        <dbReference type="ARBA" id="ARBA00023319"/>
    </source>
</evidence>
<keyword evidence="5" id="KW-0812">Transmembrane</keyword>
<feature type="chain" id="PRO_5017399047" description="Ig-like domain-containing protein" evidence="6">
    <location>
        <begin position="23"/>
        <end position="353"/>
    </location>
</feature>
<dbReference type="Proteomes" id="UP000261520">
    <property type="component" value="Unplaced"/>
</dbReference>
<reference evidence="8" key="2">
    <citation type="submission" date="2025-09" db="UniProtKB">
        <authorList>
            <consortium name="Ensembl"/>
        </authorList>
    </citation>
    <scope>IDENTIFICATION</scope>
</reference>
<dbReference type="InterPro" id="IPR036179">
    <property type="entry name" value="Ig-like_dom_sf"/>
</dbReference>
<keyword evidence="5" id="KW-1133">Transmembrane helix</keyword>
<protein>
    <recommendedName>
        <fullName evidence="7">Ig-like domain-containing protein</fullName>
    </recommendedName>
</protein>
<name>A0A3B3ZEV4_9GOBI</name>
<evidence type="ECO:0000256" key="5">
    <source>
        <dbReference type="SAM" id="Phobius"/>
    </source>
</evidence>
<feature type="signal peptide" evidence="6">
    <location>
        <begin position="1"/>
        <end position="22"/>
    </location>
</feature>
<dbReference type="SMART" id="SM00408">
    <property type="entry name" value="IGc2"/>
    <property type="match status" value="2"/>
</dbReference>
<sequence length="353" mass="38606">MLHNKHTLQYSLLLLFATCTNTYVLCCIHGLYHVNCIWSNISSLVFFFFPEACSTMEVKPSANPVVVGQSITLSLSPPTSLNSGSWAVGDVFILTWSKLGDKDQVAVYPNYMGRASIDGSRALTLSSLSMNDSGVYTMRSTDPGVTASLIRTFIFFVLAEPVSNVTTSSNDSALIEHMDTAVALCSVSSGSFISLVWFNSSSEVTANDRVQLTEGNSTLTIVKVSRHDQGPFTCCAFNPVSNATSNPVNFTIYYGPDNMNMTLGSHTTGSNVTAVCASESNPPAQMQWAFKEQLLNTTGSVLELYHVTKDQSGSYSCFAFNNETNLSRNVTGYLDIKGEEGKKYYYKNTHFYI</sequence>
<feature type="domain" description="Ig-like" evidence="7">
    <location>
        <begin position="256"/>
        <end position="331"/>
    </location>
</feature>
<keyword evidence="2" id="KW-1015">Disulfide bond</keyword>
<keyword evidence="4" id="KW-0393">Immunoglobulin domain</keyword>
<reference evidence="8" key="1">
    <citation type="submission" date="2025-08" db="UniProtKB">
        <authorList>
            <consortium name="Ensembl"/>
        </authorList>
    </citation>
    <scope>IDENTIFICATION</scope>
</reference>
<dbReference type="Gene3D" id="2.60.40.10">
    <property type="entry name" value="Immunoglobulins"/>
    <property type="match status" value="3"/>
</dbReference>
<accession>A0A3B3ZEV4</accession>
<evidence type="ECO:0000256" key="2">
    <source>
        <dbReference type="ARBA" id="ARBA00023157"/>
    </source>
</evidence>
<keyword evidence="1 6" id="KW-0732">Signal</keyword>
<proteinExistence type="predicted"/>
<dbReference type="Pfam" id="PF13927">
    <property type="entry name" value="Ig_3"/>
    <property type="match status" value="1"/>
</dbReference>
<feature type="transmembrane region" description="Helical" evidence="5">
    <location>
        <begin position="12"/>
        <end position="32"/>
    </location>
</feature>
<evidence type="ECO:0000313" key="9">
    <source>
        <dbReference type="Proteomes" id="UP000261520"/>
    </source>
</evidence>
<evidence type="ECO:0000256" key="1">
    <source>
        <dbReference type="ARBA" id="ARBA00022729"/>
    </source>
</evidence>
<dbReference type="PANTHER" id="PTHR44337:SF20">
    <property type="entry name" value="CARCINOEMBRYONIC ANTIGEN-RELATED CELL ADHESION MOLECULE 5-RELATED"/>
    <property type="match status" value="1"/>
</dbReference>
<dbReference type="InterPro" id="IPR003598">
    <property type="entry name" value="Ig_sub2"/>
</dbReference>
<keyword evidence="9" id="KW-1185">Reference proteome</keyword>
<evidence type="ECO:0000313" key="8">
    <source>
        <dbReference type="Ensembl" id="ENSPMGP00000003072.1"/>
    </source>
</evidence>
<dbReference type="PANTHER" id="PTHR44337">
    <property type="entry name" value="CARCINOEMBRYONIC ANTIGEN-RELATED CELL ADHESION MOLECULE 8"/>
    <property type="match status" value="1"/>
</dbReference>
<feature type="domain" description="Ig-like" evidence="7">
    <location>
        <begin position="161"/>
        <end position="251"/>
    </location>
</feature>
<dbReference type="PROSITE" id="PS50835">
    <property type="entry name" value="IG_LIKE"/>
    <property type="match status" value="2"/>
</dbReference>
<dbReference type="AlphaFoldDB" id="A0A3B3ZEV4"/>
<evidence type="ECO:0000256" key="3">
    <source>
        <dbReference type="ARBA" id="ARBA00023180"/>
    </source>
</evidence>
<evidence type="ECO:0000256" key="6">
    <source>
        <dbReference type="SAM" id="SignalP"/>
    </source>
</evidence>
<dbReference type="InterPro" id="IPR013151">
    <property type="entry name" value="Immunoglobulin_dom"/>
</dbReference>
<dbReference type="Ensembl" id="ENSPMGT00000003259.1">
    <property type="protein sequence ID" value="ENSPMGP00000003072.1"/>
    <property type="gene ID" value="ENSPMGG00000002679.1"/>
</dbReference>
<dbReference type="InterPro" id="IPR052598">
    <property type="entry name" value="IgSF_CEA-related"/>
</dbReference>
<dbReference type="SMART" id="SM00409">
    <property type="entry name" value="IG"/>
    <property type="match status" value="3"/>
</dbReference>
<evidence type="ECO:0000259" key="7">
    <source>
        <dbReference type="PROSITE" id="PS50835"/>
    </source>
</evidence>
<dbReference type="InterPro" id="IPR003599">
    <property type="entry name" value="Ig_sub"/>
</dbReference>
<organism evidence="8 9">
    <name type="scientific">Periophthalmus magnuspinnatus</name>
    <dbReference type="NCBI Taxonomy" id="409849"/>
    <lineage>
        <taxon>Eukaryota</taxon>
        <taxon>Metazoa</taxon>
        <taxon>Chordata</taxon>
        <taxon>Craniata</taxon>
        <taxon>Vertebrata</taxon>
        <taxon>Euteleostomi</taxon>
        <taxon>Actinopterygii</taxon>
        <taxon>Neopterygii</taxon>
        <taxon>Teleostei</taxon>
        <taxon>Neoteleostei</taxon>
        <taxon>Acanthomorphata</taxon>
        <taxon>Gobiaria</taxon>
        <taxon>Gobiiformes</taxon>
        <taxon>Gobioidei</taxon>
        <taxon>Gobiidae</taxon>
        <taxon>Oxudercinae</taxon>
        <taxon>Periophthalmus</taxon>
    </lineage>
</organism>
<keyword evidence="3" id="KW-0325">Glycoprotein</keyword>
<keyword evidence="5" id="KW-0472">Membrane</keyword>
<dbReference type="InterPro" id="IPR013783">
    <property type="entry name" value="Ig-like_fold"/>
</dbReference>
<dbReference type="SUPFAM" id="SSF48726">
    <property type="entry name" value="Immunoglobulin"/>
    <property type="match status" value="3"/>
</dbReference>
<dbReference type="InterPro" id="IPR007110">
    <property type="entry name" value="Ig-like_dom"/>
</dbReference>
<dbReference type="STRING" id="409849.ENSPMGP00000003072"/>
<dbReference type="Pfam" id="PF00047">
    <property type="entry name" value="ig"/>
    <property type="match status" value="1"/>
</dbReference>